<organism evidence="2 3">
    <name type="scientific">candidate division WOR-3 bacterium</name>
    <dbReference type="NCBI Taxonomy" id="2052148"/>
    <lineage>
        <taxon>Bacteria</taxon>
        <taxon>Bacteria division WOR-3</taxon>
    </lineage>
</organism>
<dbReference type="PANTHER" id="PTHR41368:SF1">
    <property type="entry name" value="PROTEIN YGHO"/>
    <property type="match status" value="1"/>
</dbReference>
<dbReference type="Gene3D" id="3.40.630.30">
    <property type="match status" value="1"/>
</dbReference>
<dbReference type="InterPro" id="IPR039968">
    <property type="entry name" value="BcerS-like"/>
</dbReference>
<gene>
    <name evidence="2" type="ORF">ENI34_01625</name>
</gene>
<dbReference type="AlphaFoldDB" id="A0A9C9EKQ4"/>
<dbReference type="InterPro" id="IPR016181">
    <property type="entry name" value="Acyl_CoA_acyltransferase"/>
</dbReference>
<evidence type="ECO:0000313" key="2">
    <source>
        <dbReference type="EMBL" id="HEC77828.1"/>
    </source>
</evidence>
<dbReference type="GO" id="GO:0016747">
    <property type="term" value="F:acyltransferase activity, transferring groups other than amino-acyl groups"/>
    <property type="evidence" value="ECO:0007669"/>
    <property type="project" value="InterPro"/>
</dbReference>
<dbReference type="EMBL" id="DRIG01000021">
    <property type="protein sequence ID" value="HEC77828.1"/>
    <property type="molecule type" value="Genomic_DNA"/>
</dbReference>
<sequence>MIEVVPVKTDKELKAFINFPYQLYKNNRYWVPPLKRDVYGLFDKEKNPFWKHAEREMYLAYRNKRIAGRICAILDYNYIEFWNEKIGYFGFFECDDDEDAVKALFEQVRQFHSDRDIVKFIGPMNPSTNDECGVLIEGFYTPPFIMMPHNFEYYDRIIKAAGLKKVKDLYAYYMDMKDAPFEYLERLCSIVRRRVQDMKVRPVNLDDFKNEVKKIKEIYNDAWSRNWGFVPMVDEEIDAMARDLKPLVKPELIPIIEIDGVPAAVSLAVPNYNVVLKKLNGRLGPIEMLKFLFYKNKIKEARLMVMGVRKQYQKMGLESLLFLESFRAGQELGYTGGELSWVLEDNHPTNNAIKKMGGKLYKKYRIYEGTV</sequence>
<feature type="domain" description="N-acetyltransferase" evidence="1">
    <location>
        <begin position="198"/>
        <end position="371"/>
    </location>
</feature>
<evidence type="ECO:0000259" key="1">
    <source>
        <dbReference type="PROSITE" id="PS51186"/>
    </source>
</evidence>
<evidence type="ECO:0000313" key="3">
    <source>
        <dbReference type="Proteomes" id="UP000885826"/>
    </source>
</evidence>
<name>A0A9C9EKQ4_UNCW3</name>
<dbReference type="InterPro" id="IPR000182">
    <property type="entry name" value="GNAT_dom"/>
</dbReference>
<dbReference type="SUPFAM" id="SSF55729">
    <property type="entry name" value="Acyl-CoA N-acyltransferases (Nat)"/>
    <property type="match status" value="1"/>
</dbReference>
<dbReference type="Proteomes" id="UP000885826">
    <property type="component" value="Unassembled WGS sequence"/>
</dbReference>
<accession>A0A9C9EKQ4</accession>
<comment type="caution">
    <text evidence="2">The sequence shown here is derived from an EMBL/GenBank/DDBJ whole genome shotgun (WGS) entry which is preliminary data.</text>
</comment>
<reference evidence="2" key="1">
    <citation type="journal article" date="2020" name="mSystems">
        <title>Genome- and Community-Level Interaction Insights into Carbon Utilization and Element Cycling Functions of Hydrothermarchaeota in Hydrothermal Sediment.</title>
        <authorList>
            <person name="Zhou Z."/>
            <person name="Liu Y."/>
            <person name="Xu W."/>
            <person name="Pan J."/>
            <person name="Luo Z.H."/>
            <person name="Li M."/>
        </authorList>
    </citation>
    <scope>NUCLEOTIDE SEQUENCE</scope>
    <source>
        <strain evidence="2">HyVt-388</strain>
    </source>
</reference>
<dbReference type="PROSITE" id="PS51186">
    <property type="entry name" value="GNAT"/>
    <property type="match status" value="1"/>
</dbReference>
<protein>
    <submittedName>
        <fullName evidence="2">N-acetyltransferase</fullName>
    </submittedName>
</protein>
<proteinExistence type="predicted"/>
<dbReference type="PANTHER" id="PTHR41368">
    <property type="entry name" value="PROTEIN YGHO"/>
    <property type="match status" value="1"/>
</dbReference>